<proteinExistence type="predicted"/>
<name>A0AAV4UKV8_CAEEX</name>
<keyword evidence="1" id="KW-1133">Transmembrane helix</keyword>
<keyword evidence="1" id="KW-0472">Membrane</keyword>
<sequence length="119" mass="13321">MNPFFPLCTFPLHPHSPPVFGQTHPVVDRPKSFINQFRLLQQCFTIDLSRAVQLCIAKTSSFIVVPLPSFVLFPRCSSQKSPLFPDEEEKNCIFTHYPLSIGILIAVVVVVVVVVAVVK</sequence>
<keyword evidence="3" id="KW-1185">Reference proteome</keyword>
<protein>
    <recommendedName>
        <fullName evidence="4">Transmembrane protein</fullName>
    </recommendedName>
</protein>
<evidence type="ECO:0000313" key="3">
    <source>
        <dbReference type="Proteomes" id="UP001054945"/>
    </source>
</evidence>
<reference evidence="2 3" key="1">
    <citation type="submission" date="2021-06" db="EMBL/GenBank/DDBJ databases">
        <title>Caerostris extrusa draft genome.</title>
        <authorList>
            <person name="Kono N."/>
            <person name="Arakawa K."/>
        </authorList>
    </citation>
    <scope>NUCLEOTIDE SEQUENCE [LARGE SCALE GENOMIC DNA]</scope>
</reference>
<evidence type="ECO:0000256" key="1">
    <source>
        <dbReference type="SAM" id="Phobius"/>
    </source>
</evidence>
<dbReference type="Proteomes" id="UP001054945">
    <property type="component" value="Unassembled WGS sequence"/>
</dbReference>
<evidence type="ECO:0000313" key="2">
    <source>
        <dbReference type="EMBL" id="GIY58496.1"/>
    </source>
</evidence>
<feature type="transmembrane region" description="Helical" evidence="1">
    <location>
        <begin position="97"/>
        <end position="118"/>
    </location>
</feature>
<dbReference type="EMBL" id="BPLR01013070">
    <property type="protein sequence ID" value="GIY58496.1"/>
    <property type="molecule type" value="Genomic_DNA"/>
</dbReference>
<comment type="caution">
    <text evidence="2">The sequence shown here is derived from an EMBL/GenBank/DDBJ whole genome shotgun (WGS) entry which is preliminary data.</text>
</comment>
<accession>A0AAV4UKV8</accession>
<gene>
    <name evidence="2" type="ORF">CEXT_700291</name>
</gene>
<keyword evidence="1" id="KW-0812">Transmembrane</keyword>
<organism evidence="2 3">
    <name type="scientific">Caerostris extrusa</name>
    <name type="common">Bark spider</name>
    <name type="synonym">Caerostris bankana</name>
    <dbReference type="NCBI Taxonomy" id="172846"/>
    <lineage>
        <taxon>Eukaryota</taxon>
        <taxon>Metazoa</taxon>
        <taxon>Ecdysozoa</taxon>
        <taxon>Arthropoda</taxon>
        <taxon>Chelicerata</taxon>
        <taxon>Arachnida</taxon>
        <taxon>Araneae</taxon>
        <taxon>Araneomorphae</taxon>
        <taxon>Entelegynae</taxon>
        <taxon>Araneoidea</taxon>
        <taxon>Araneidae</taxon>
        <taxon>Caerostris</taxon>
    </lineage>
</organism>
<dbReference type="AlphaFoldDB" id="A0AAV4UKV8"/>
<evidence type="ECO:0008006" key="4">
    <source>
        <dbReference type="Google" id="ProtNLM"/>
    </source>
</evidence>